<reference evidence="8 9" key="1">
    <citation type="submission" date="2024-10" db="EMBL/GenBank/DDBJ databases">
        <title>Updated reference genomes for cyclostephanoid diatoms.</title>
        <authorList>
            <person name="Roberts W.R."/>
            <person name="Alverson A.J."/>
        </authorList>
    </citation>
    <scope>NUCLEOTIDE SEQUENCE [LARGE SCALE GENOMIC DNA]</scope>
    <source>
        <strain evidence="8 9">AJA276-08</strain>
    </source>
</reference>
<feature type="compositionally biased region" description="Basic and acidic residues" evidence="5">
    <location>
        <begin position="307"/>
        <end position="320"/>
    </location>
</feature>
<evidence type="ECO:0000259" key="7">
    <source>
        <dbReference type="Pfam" id="PF04377"/>
    </source>
</evidence>
<dbReference type="InterPro" id="IPR030700">
    <property type="entry name" value="N-end_Aminoacyl_Trfase"/>
</dbReference>
<evidence type="ECO:0000256" key="1">
    <source>
        <dbReference type="ARBA" id="ARBA00009991"/>
    </source>
</evidence>
<dbReference type="EMBL" id="JALLAZ020001427">
    <property type="protein sequence ID" value="KAL3775175.1"/>
    <property type="molecule type" value="Genomic_DNA"/>
</dbReference>
<keyword evidence="3" id="KW-0808">Transferase</keyword>
<evidence type="ECO:0000256" key="4">
    <source>
        <dbReference type="ARBA" id="ARBA00023315"/>
    </source>
</evidence>
<dbReference type="PANTHER" id="PTHR21367">
    <property type="entry name" value="ARGININE-TRNA-PROTEIN TRANSFERASE 1"/>
    <property type="match status" value="1"/>
</dbReference>
<evidence type="ECO:0000256" key="2">
    <source>
        <dbReference type="ARBA" id="ARBA00012025"/>
    </source>
</evidence>
<organism evidence="8 9">
    <name type="scientific">Stephanodiscus triporus</name>
    <dbReference type="NCBI Taxonomy" id="2934178"/>
    <lineage>
        <taxon>Eukaryota</taxon>
        <taxon>Sar</taxon>
        <taxon>Stramenopiles</taxon>
        <taxon>Ochrophyta</taxon>
        <taxon>Bacillariophyta</taxon>
        <taxon>Coscinodiscophyceae</taxon>
        <taxon>Thalassiosirophycidae</taxon>
        <taxon>Stephanodiscales</taxon>
        <taxon>Stephanodiscaceae</taxon>
        <taxon>Stephanodiscus</taxon>
    </lineage>
</organism>
<dbReference type="PANTHER" id="PTHR21367:SF1">
    <property type="entry name" value="ARGINYL-TRNA--PROTEIN TRANSFERASE 1"/>
    <property type="match status" value="1"/>
</dbReference>
<dbReference type="Pfam" id="PF04377">
    <property type="entry name" value="ATE_C"/>
    <property type="match status" value="1"/>
</dbReference>
<accession>A0ABD3NH21</accession>
<feature type="domain" description="N-end aminoacyl transferase N-terminal" evidence="6">
    <location>
        <begin position="105"/>
        <end position="211"/>
    </location>
</feature>
<name>A0ABD3NH21_9STRA</name>
<evidence type="ECO:0000313" key="9">
    <source>
        <dbReference type="Proteomes" id="UP001530315"/>
    </source>
</evidence>
<protein>
    <recommendedName>
        <fullName evidence="2">arginyltransferase</fullName>
        <ecNumber evidence="2">2.3.2.8</ecNumber>
    </recommendedName>
</protein>
<dbReference type="Proteomes" id="UP001530315">
    <property type="component" value="Unassembled WGS sequence"/>
</dbReference>
<keyword evidence="4" id="KW-0012">Acyltransferase</keyword>
<comment type="caution">
    <text evidence="8">The sequence shown here is derived from an EMBL/GenBank/DDBJ whole genome shotgun (WGS) entry which is preliminary data.</text>
</comment>
<dbReference type="EC" id="2.3.2.8" evidence="2"/>
<dbReference type="GO" id="GO:0004057">
    <property type="term" value="F:arginyl-tRNA--protein transferase activity"/>
    <property type="evidence" value="ECO:0007669"/>
    <property type="project" value="UniProtKB-EC"/>
</dbReference>
<evidence type="ECO:0000259" key="6">
    <source>
        <dbReference type="Pfam" id="PF04376"/>
    </source>
</evidence>
<gene>
    <name evidence="8" type="ORF">ACHAW5_004740</name>
</gene>
<dbReference type="InterPro" id="IPR007471">
    <property type="entry name" value="N-end_Aminoacyl_Trfase_N"/>
</dbReference>
<dbReference type="InterPro" id="IPR007472">
    <property type="entry name" value="N-end_Aminoacyl_Trfase_C"/>
</dbReference>
<sequence length="888" mass="99667">MMESFPGKMSGACISNGNLPRRQPEGAKPNSSTTTNEPTKPRPSFSRRKSIDGSLEEESDAFCFGAIERNGSKQQHDNATEVPRYSCDGSKPEKALARICGPSRSKCGYCGGERMYVLSVRDANNRNIICHSAKDHNGDDEPPGAGKRLEQVDETRTSKSYGLLFDHIPHVTYEILINRGWRRSGKHLYRPHNFESCCPAISIRLDVLKFNRCHSLAPHDSQVETEGNDLARAILIRGSKSQRKVGKKILRELESYNMKCIHGSSESRGEAAFKSLQLDHRTTFSANQSEKLQSQVKRQHKKSRNQSPDRDHDNMDHNLKTDSQSNSTPTTPNLAAFKNGPQAHKFDQEIIHPLLEQLSRTVYQVITHEAIKSVASTQFEICENGEKVERPRWAWWNNDEKDEDIIIPKWCSFKISQSFRGSKDQRSASTKSITVVASTSACAAASGQSRGDIGKTLLAHSVVDSLKRFIHGNPSSQYKSLEGNTLNLRVTEVSCHEKSGHVHVILDGAPAVATERNFEPILGACEILPTESEEGLDPISEFLSRHEAIAHELSGEINTQQKNPSQQRFLTVRSVPANVSSLQPEVHQLFCRYQTAVHGDFDPFFGVDESSNTVGDVHDYESYRQTNPLGFLNVETAYSHLDDVRRSNIKISYLAFYRFLGETPVAQDKVSSLKNLPDEDGYDIHIPFGTYHQQYRLSTSKVAFDGPLIAVGVVDILPHCFSSVYSFYDPTLSLCFNLGKYSALREIEWVRRASKYRPDLHYYYLGYYIASCKKMTYKAEYKPSELLCPVNLKWVDFEVGKKRLEESSPIRHCCALSDCPALGVEPTKFAKSKLCLEGVTLDIGEKEPHLVQVGMLNKQGREFVDPFIDEFVGEVGADISHSFIIKLG</sequence>
<feature type="domain" description="N-end rule aminoacyl transferase C-terminal" evidence="7">
    <location>
        <begin position="587"/>
        <end position="788"/>
    </location>
</feature>
<proteinExistence type="inferred from homology"/>
<dbReference type="Pfam" id="PF04376">
    <property type="entry name" value="ATE_N"/>
    <property type="match status" value="1"/>
</dbReference>
<feature type="compositionally biased region" description="Polar residues" evidence="5">
    <location>
        <begin position="284"/>
        <end position="296"/>
    </location>
</feature>
<evidence type="ECO:0000256" key="3">
    <source>
        <dbReference type="ARBA" id="ARBA00022679"/>
    </source>
</evidence>
<comment type="similarity">
    <text evidence="1">Belongs to the R-transferase family.</text>
</comment>
<feature type="region of interest" description="Disordered" evidence="5">
    <location>
        <begin position="284"/>
        <end position="339"/>
    </location>
</feature>
<dbReference type="AlphaFoldDB" id="A0ABD3NH21"/>
<feature type="compositionally biased region" description="Polar residues" evidence="5">
    <location>
        <begin position="29"/>
        <end position="38"/>
    </location>
</feature>
<feature type="region of interest" description="Disordered" evidence="5">
    <location>
        <begin position="1"/>
        <end position="52"/>
    </location>
</feature>
<evidence type="ECO:0000256" key="5">
    <source>
        <dbReference type="SAM" id="MobiDB-lite"/>
    </source>
</evidence>
<evidence type="ECO:0000313" key="8">
    <source>
        <dbReference type="EMBL" id="KAL3775175.1"/>
    </source>
</evidence>
<keyword evidence="9" id="KW-1185">Reference proteome</keyword>
<feature type="compositionally biased region" description="Polar residues" evidence="5">
    <location>
        <begin position="321"/>
        <end position="333"/>
    </location>
</feature>